<evidence type="ECO:0000256" key="1">
    <source>
        <dbReference type="SAM" id="MobiDB-lite"/>
    </source>
</evidence>
<dbReference type="HOGENOM" id="CLU_1870055_0_0_1"/>
<feature type="compositionally biased region" description="Polar residues" evidence="1">
    <location>
        <begin position="22"/>
        <end position="38"/>
    </location>
</feature>
<reference evidence="3" key="2">
    <citation type="submission" date="2015-01" db="EMBL/GenBank/DDBJ databases">
        <title>Evolutionary Origins and Diversification of the Mycorrhizal Mutualists.</title>
        <authorList>
            <consortium name="DOE Joint Genome Institute"/>
            <consortium name="Mycorrhizal Genomics Consortium"/>
            <person name="Kohler A."/>
            <person name="Kuo A."/>
            <person name="Nagy L.G."/>
            <person name="Floudas D."/>
            <person name="Copeland A."/>
            <person name="Barry K.W."/>
            <person name="Cichocki N."/>
            <person name="Veneault-Fourrey C."/>
            <person name="LaButti K."/>
            <person name="Lindquist E.A."/>
            <person name="Lipzen A."/>
            <person name="Lundell T."/>
            <person name="Morin E."/>
            <person name="Murat C."/>
            <person name="Riley R."/>
            <person name="Ohm R."/>
            <person name="Sun H."/>
            <person name="Tunlid A."/>
            <person name="Henrissat B."/>
            <person name="Grigoriev I.V."/>
            <person name="Hibbett D.S."/>
            <person name="Martin F."/>
        </authorList>
    </citation>
    <scope>NUCLEOTIDE SEQUENCE [LARGE SCALE GENOMIC DNA]</scope>
    <source>
        <strain evidence="3">Zn</strain>
    </source>
</reference>
<accession>A0A0C3D8S7</accession>
<feature type="region of interest" description="Disordered" evidence="1">
    <location>
        <begin position="112"/>
        <end position="137"/>
    </location>
</feature>
<proteinExistence type="predicted"/>
<name>A0A0C3D8S7_OIDMZ</name>
<feature type="non-terminal residue" evidence="2">
    <location>
        <position position="137"/>
    </location>
</feature>
<protein>
    <submittedName>
        <fullName evidence="2">Uncharacterized protein</fullName>
    </submittedName>
</protein>
<keyword evidence="3" id="KW-1185">Reference proteome</keyword>
<dbReference type="AlphaFoldDB" id="A0A0C3D8S7"/>
<dbReference type="OrthoDB" id="5151921at2759"/>
<organism evidence="2 3">
    <name type="scientific">Oidiodendron maius (strain Zn)</name>
    <dbReference type="NCBI Taxonomy" id="913774"/>
    <lineage>
        <taxon>Eukaryota</taxon>
        <taxon>Fungi</taxon>
        <taxon>Dikarya</taxon>
        <taxon>Ascomycota</taxon>
        <taxon>Pezizomycotina</taxon>
        <taxon>Leotiomycetes</taxon>
        <taxon>Leotiomycetes incertae sedis</taxon>
        <taxon>Myxotrichaceae</taxon>
        <taxon>Oidiodendron</taxon>
    </lineage>
</organism>
<dbReference type="EMBL" id="KN832870">
    <property type="protein sequence ID" value="KIN07729.1"/>
    <property type="molecule type" value="Genomic_DNA"/>
</dbReference>
<dbReference type="Proteomes" id="UP000054321">
    <property type="component" value="Unassembled WGS sequence"/>
</dbReference>
<reference evidence="2 3" key="1">
    <citation type="submission" date="2014-04" db="EMBL/GenBank/DDBJ databases">
        <authorList>
            <consortium name="DOE Joint Genome Institute"/>
            <person name="Kuo A."/>
            <person name="Martino E."/>
            <person name="Perotto S."/>
            <person name="Kohler A."/>
            <person name="Nagy L.G."/>
            <person name="Floudas D."/>
            <person name="Copeland A."/>
            <person name="Barry K.W."/>
            <person name="Cichocki N."/>
            <person name="Veneault-Fourrey C."/>
            <person name="LaButti K."/>
            <person name="Lindquist E.A."/>
            <person name="Lipzen A."/>
            <person name="Lundell T."/>
            <person name="Morin E."/>
            <person name="Murat C."/>
            <person name="Sun H."/>
            <person name="Tunlid A."/>
            <person name="Henrissat B."/>
            <person name="Grigoriev I.V."/>
            <person name="Hibbett D.S."/>
            <person name="Martin F."/>
            <person name="Nordberg H.P."/>
            <person name="Cantor M.N."/>
            <person name="Hua S.X."/>
        </authorList>
    </citation>
    <scope>NUCLEOTIDE SEQUENCE [LARGE SCALE GENOMIC DNA]</scope>
    <source>
        <strain evidence="2 3">Zn</strain>
    </source>
</reference>
<gene>
    <name evidence="2" type="ORF">OIDMADRAFT_16292</name>
</gene>
<dbReference type="InParanoid" id="A0A0C3D8S7"/>
<feature type="compositionally biased region" description="Low complexity" evidence="1">
    <location>
        <begin position="61"/>
        <end position="90"/>
    </location>
</feature>
<evidence type="ECO:0000313" key="3">
    <source>
        <dbReference type="Proteomes" id="UP000054321"/>
    </source>
</evidence>
<feature type="region of interest" description="Disordered" evidence="1">
    <location>
        <begin position="19"/>
        <end position="99"/>
    </location>
</feature>
<dbReference type="STRING" id="913774.A0A0C3D8S7"/>
<evidence type="ECO:0000313" key="2">
    <source>
        <dbReference type="EMBL" id="KIN07729.1"/>
    </source>
</evidence>
<sequence length="137" mass="13858">MDSGLSNWMETLKSQFPEHASVSGSYAASRTSVPSGSAPSKYAGNIPGQQPYYQQYLDANSPAVSGAPAARPGSAAQSSSQQGFSPASGSKISTQQVQAKGKELLHSAGIFGGKAGKAGKGLLAKGKSRLRGGGDKV</sequence>